<keyword evidence="3" id="KW-1185">Reference proteome</keyword>
<sequence length="48" mass="4832">MTTHVVLGGTGVVGRETIAALRTGDREVRAVSRTPSTAPESGVTPVAA</sequence>
<organism evidence="2 3">
    <name type="scientific">Agromyces binzhouensis</name>
    <dbReference type="NCBI Taxonomy" id="1817495"/>
    <lineage>
        <taxon>Bacteria</taxon>
        <taxon>Bacillati</taxon>
        <taxon>Actinomycetota</taxon>
        <taxon>Actinomycetes</taxon>
        <taxon>Micrococcales</taxon>
        <taxon>Microbacteriaceae</taxon>
        <taxon>Agromyces</taxon>
    </lineage>
</organism>
<comment type="caution">
    <text evidence="2">The sequence shown here is derived from an EMBL/GenBank/DDBJ whole genome shotgun (WGS) entry which is preliminary data.</text>
</comment>
<dbReference type="SUPFAM" id="SSF51735">
    <property type="entry name" value="NAD(P)-binding Rossmann-fold domains"/>
    <property type="match status" value="1"/>
</dbReference>
<evidence type="ECO:0000256" key="1">
    <source>
        <dbReference type="SAM" id="MobiDB-lite"/>
    </source>
</evidence>
<dbReference type="EMBL" id="SDPL01000354">
    <property type="protein sequence ID" value="RXZ45208.1"/>
    <property type="molecule type" value="Genomic_DNA"/>
</dbReference>
<dbReference type="InterPro" id="IPR036291">
    <property type="entry name" value="NAD(P)-bd_dom_sf"/>
</dbReference>
<feature type="non-terminal residue" evidence="2">
    <location>
        <position position="48"/>
    </location>
</feature>
<evidence type="ECO:0000313" key="3">
    <source>
        <dbReference type="Proteomes" id="UP000292881"/>
    </source>
</evidence>
<evidence type="ECO:0000313" key="2">
    <source>
        <dbReference type="EMBL" id="RXZ45208.1"/>
    </source>
</evidence>
<accession>A0A4Q2JHB7</accession>
<feature type="region of interest" description="Disordered" evidence="1">
    <location>
        <begin position="26"/>
        <end position="48"/>
    </location>
</feature>
<proteinExistence type="predicted"/>
<dbReference type="Gene3D" id="3.40.50.720">
    <property type="entry name" value="NAD(P)-binding Rossmann-like Domain"/>
    <property type="match status" value="1"/>
</dbReference>
<dbReference type="Proteomes" id="UP000292881">
    <property type="component" value="Unassembled WGS sequence"/>
</dbReference>
<gene>
    <name evidence="2" type="ORF">ESO86_14005</name>
</gene>
<protein>
    <submittedName>
        <fullName evidence="2">NAD-dependent epimerase/dehydratase family protein</fullName>
    </submittedName>
</protein>
<dbReference type="AlphaFoldDB" id="A0A4Q2JHB7"/>
<reference evidence="2 3" key="1">
    <citation type="submission" date="2019-01" db="EMBL/GenBank/DDBJ databases">
        <authorList>
            <person name="Li J."/>
        </authorList>
    </citation>
    <scope>NUCLEOTIDE SEQUENCE [LARGE SCALE GENOMIC DNA]</scope>
    <source>
        <strain evidence="2 3">CGMCC 4.7180</strain>
    </source>
</reference>
<name>A0A4Q2JHB7_9MICO</name>